<dbReference type="InterPro" id="IPR031127">
    <property type="entry name" value="E3_UB_ligase_RBR"/>
</dbReference>
<dbReference type="EMBL" id="KN846956">
    <property type="protein sequence ID" value="KIW73059.1"/>
    <property type="molecule type" value="Genomic_DNA"/>
</dbReference>
<evidence type="ECO:0000256" key="9">
    <source>
        <dbReference type="SAM" id="MobiDB-lite"/>
    </source>
</evidence>
<organism evidence="11 12">
    <name type="scientific">Phialophora macrospora</name>
    <dbReference type="NCBI Taxonomy" id="1851006"/>
    <lineage>
        <taxon>Eukaryota</taxon>
        <taxon>Fungi</taxon>
        <taxon>Dikarya</taxon>
        <taxon>Ascomycota</taxon>
        <taxon>Pezizomycotina</taxon>
        <taxon>Eurotiomycetes</taxon>
        <taxon>Chaetothyriomycetidae</taxon>
        <taxon>Chaetothyriales</taxon>
        <taxon>Herpotrichiellaceae</taxon>
        <taxon>Phialophora</taxon>
    </lineage>
</organism>
<keyword evidence="7" id="KW-0833">Ubl conjugation pathway</keyword>
<keyword evidence="5" id="KW-0677">Repeat</keyword>
<keyword evidence="12" id="KW-1185">Reference proteome</keyword>
<gene>
    <name evidence="11" type="ORF">PV04_01206</name>
</gene>
<dbReference type="PROSITE" id="PS51873">
    <property type="entry name" value="TRIAD"/>
    <property type="match status" value="1"/>
</dbReference>
<comment type="catalytic activity">
    <reaction evidence="1">
        <text>[E2 ubiquitin-conjugating enzyme]-S-ubiquitinyl-L-cysteine + [acceptor protein]-L-lysine = [E2 ubiquitin-conjugating enzyme]-L-cysteine + [acceptor protein]-N(6)-ubiquitinyl-L-lysine.</text>
        <dbReference type="EC" id="2.3.2.31"/>
    </reaction>
</comment>
<keyword evidence="6" id="KW-0863">Zinc-finger</keyword>
<dbReference type="Pfam" id="PF01485">
    <property type="entry name" value="IBR"/>
    <property type="match status" value="1"/>
</dbReference>
<evidence type="ECO:0000256" key="7">
    <source>
        <dbReference type="ARBA" id="ARBA00022786"/>
    </source>
</evidence>
<dbReference type="InterPro" id="IPR002867">
    <property type="entry name" value="IBR_dom"/>
</dbReference>
<reference evidence="11 12" key="1">
    <citation type="submission" date="2015-01" db="EMBL/GenBank/DDBJ databases">
        <title>The Genome Sequence of Capronia semiimmersa CBS27337.</title>
        <authorList>
            <consortium name="The Broad Institute Genomics Platform"/>
            <person name="Cuomo C."/>
            <person name="de Hoog S."/>
            <person name="Gorbushina A."/>
            <person name="Stielow B."/>
            <person name="Teixiera M."/>
            <person name="Abouelleil A."/>
            <person name="Chapman S.B."/>
            <person name="Priest M."/>
            <person name="Young S.K."/>
            <person name="Wortman J."/>
            <person name="Nusbaum C."/>
            <person name="Birren B."/>
        </authorList>
    </citation>
    <scope>NUCLEOTIDE SEQUENCE [LARGE SCALE GENOMIC DNA]</scope>
    <source>
        <strain evidence="11 12">CBS 27337</strain>
    </source>
</reference>
<feature type="compositionally biased region" description="Polar residues" evidence="9">
    <location>
        <begin position="83"/>
        <end position="96"/>
    </location>
</feature>
<protein>
    <recommendedName>
        <fullName evidence="2">RBR-type E3 ubiquitin transferase</fullName>
        <ecNumber evidence="2">2.3.2.31</ecNumber>
    </recommendedName>
</protein>
<dbReference type="Gene3D" id="1.20.120.1750">
    <property type="match status" value="1"/>
</dbReference>
<dbReference type="GO" id="GO:0016567">
    <property type="term" value="P:protein ubiquitination"/>
    <property type="evidence" value="ECO:0007669"/>
    <property type="project" value="InterPro"/>
</dbReference>
<dbReference type="STRING" id="5601.A0A0D2GL31"/>
<dbReference type="SUPFAM" id="SSF57850">
    <property type="entry name" value="RING/U-box"/>
    <property type="match status" value="1"/>
</dbReference>
<keyword evidence="4" id="KW-0479">Metal-binding</keyword>
<dbReference type="GO" id="GO:0008270">
    <property type="term" value="F:zinc ion binding"/>
    <property type="evidence" value="ECO:0007669"/>
    <property type="project" value="UniProtKB-KW"/>
</dbReference>
<feature type="region of interest" description="Disordered" evidence="9">
    <location>
        <begin position="578"/>
        <end position="597"/>
    </location>
</feature>
<evidence type="ECO:0000313" key="11">
    <source>
        <dbReference type="EMBL" id="KIW73059.1"/>
    </source>
</evidence>
<feature type="domain" description="RING-type" evidence="10">
    <location>
        <begin position="253"/>
        <end position="461"/>
    </location>
</feature>
<dbReference type="CDD" id="cd22584">
    <property type="entry name" value="Rcat_RBR_unk"/>
    <property type="match status" value="1"/>
</dbReference>
<evidence type="ECO:0000256" key="8">
    <source>
        <dbReference type="ARBA" id="ARBA00022833"/>
    </source>
</evidence>
<name>A0A0D2GL31_9EURO</name>
<evidence type="ECO:0000256" key="1">
    <source>
        <dbReference type="ARBA" id="ARBA00001798"/>
    </source>
</evidence>
<evidence type="ECO:0000256" key="3">
    <source>
        <dbReference type="ARBA" id="ARBA00022679"/>
    </source>
</evidence>
<dbReference type="EC" id="2.3.2.31" evidence="2"/>
<evidence type="ECO:0000256" key="2">
    <source>
        <dbReference type="ARBA" id="ARBA00012251"/>
    </source>
</evidence>
<sequence length="597" mass="66308">MQSASLQGMPEIPRYHPVDGDGDIFMSDAQPREHYRPPQGIPAAPNGSHPNPHGSPQQGPQTLPGPIPYRSRPTAFGRPPTAPSTSSDRLNSTASPFDNHLRYLPQPNPGGASIVYPPRTFFPQSVRRPTQGNFEPPTLPPLSSIIPGPYRGEGFQHAATQNTPLSRDGPRSGAVDPTQNSLPPHTPRLYGDDTDFYYPPTLWDMTQRLPVWEAFLIARPGPNNFQFGPALRPPRPQTPPHVHRRRLTRPSTPKVSCTVCLEEFKRSHLVQLACNCCYCTPCLNLSFKAGCANMASFPPKCCAKPLRISVWGSVLDPDVLDRYKEIEAEFSANRPLYCASPKCSTFIPESGILAQDEVGLCPKCAASTCRKCRRLMDDHAVWTIAERVCPKEEESLTKLYQLGSDKKWKQCPTCLNMVEKTEGCNHMDCVCGVEFCYRCGNLFDEDDTCECEPNSWDNEDEGDEGEEDDDDDDEDEDGDGEDEDGDSDEEEWPDYRVAVDAAGRPRCLHSDLSPPGTDQHTCHGCLQRNLLLTCMNCALELCQTCVDEPRNAGGGSGDDRDDESMGLDLRGMERDSRLEGIRDWLGGPNPYARSMYR</sequence>
<feature type="region of interest" description="Disordered" evidence="9">
    <location>
        <begin position="126"/>
        <end position="190"/>
    </location>
</feature>
<proteinExistence type="predicted"/>
<feature type="region of interest" description="Disordered" evidence="9">
    <location>
        <begin position="548"/>
        <end position="567"/>
    </location>
</feature>
<dbReference type="Proteomes" id="UP000054266">
    <property type="component" value="Unassembled WGS sequence"/>
</dbReference>
<dbReference type="GO" id="GO:0061630">
    <property type="term" value="F:ubiquitin protein ligase activity"/>
    <property type="evidence" value="ECO:0007669"/>
    <property type="project" value="UniProtKB-EC"/>
</dbReference>
<feature type="region of interest" description="Disordered" evidence="9">
    <location>
        <begin position="453"/>
        <end position="493"/>
    </location>
</feature>
<keyword evidence="8" id="KW-0862">Zinc</keyword>
<evidence type="ECO:0000256" key="5">
    <source>
        <dbReference type="ARBA" id="ARBA00022737"/>
    </source>
</evidence>
<evidence type="ECO:0000259" key="10">
    <source>
        <dbReference type="PROSITE" id="PS51873"/>
    </source>
</evidence>
<dbReference type="HOGENOM" id="CLU_433440_0_0_1"/>
<evidence type="ECO:0000313" key="12">
    <source>
        <dbReference type="Proteomes" id="UP000054266"/>
    </source>
</evidence>
<evidence type="ECO:0000256" key="6">
    <source>
        <dbReference type="ARBA" id="ARBA00022771"/>
    </source>
</evidence>
<feature type="region of interest" description="Disordered" evidence="9">
    <location>
        <begin position="1"/>
        <end position="112"/>
    </location>
</feature>
<feature type="compositionally biased region" description="Acidic residues" evidence="9">
    <location>
        <begin position="457"/>
        <end position="492"/>
    </location>
</feature>
<accession>A0A0D2GL31</accession>
<keyword evidence="3" id="KW-0808">Transferase</keyword>
<dbReference type="AlphaFoldDB" id="A0A0D2GL31"/>
<evidence type="ECO:0000256" key="4">
    <source>
        <dbReference type="ARBA" id="ARBA00022723"/>
    </source>
</evidence>
<dbReference type="InterPro" id="IPR044066">
    <property type="entry name" value="TRIAD_supradom"/>
</dbReference>
<dbReference type="PANTHER" id="PTHR11685">
    <property type="entry name" value="RBR FAMILY RING FINGER AND IBR DOMAIN-CONTAINING"/>
    <property type="match status" value="1"/>
</dbReference>